<feature type="region of interest" description="Disordered" evidence="2">
    <location>
        <begin position="458"/>
        <end position="492"/>
    </location>
</feature>
<dbReference type="InterPro" id="IPR057658">
    <property type="entry name" value="CEP250_CC"/>
</dbReference>
<feature type="coiled-coil region" evidence="1">
    <location>
        <begin position="600"/>
        <end position="662"/>
    </location>
</feature>
<feature type="non-terminal residue" evidence="4">
    <location>
        <position position="1"/>
    </location>
</feature>
<accession>A0A7K7THY8</accession>
<feature type="coiled-coil region" evidence="1">
    <location>
        <begin position="1"/>
        <end position="158"/>
    </location>
</feature>
<proteinExistence type="predicted"/>
<dbReference type="AlphaFoldDB" id="A0A7K7THY8"/>
<feature type="coiled-coil region" evidence="1">
    <location>
        <begin position="184"/>
        <end position="306"/>
    </location>
</feature>
<dbReference type="OrthoDB" id="3549872at2759"/>
<dbReference type="Pfam" id="PF25774">
    <property type="entry name" value="CC_CEP250"/>
    <property type="match status" value="1"/>
</dbReference>
<feature type="compositionally biased region" description="Basic and acidic residues" evidence="2">
    <location>
        <begin position="460"/>
        <end position="476"/>
    </location>
</feature>
<sequence>LKIRNEEVENQGKKMEMLQKEAAEGKALQENLTVMSAMLSEREREMKTCQEQMRILENQKEIHKTSLNQVIKDIREKEQMIESQQEQIQELKKQQEKQSIALSKMSNELEQREKQEIRSQQELIGELEKQLELQSTAVSKMSKELEDKHLEIKFQEEKIMVLEQHGASQVRNLLVDLHHMKGNLKEKNLELLSLTEQIQELEKEREQGKSLHTSLEHVRAALTDRENECDTLRGELKLLQQHKEQQERHLQELLDNVENMTLSLSRKDEELESQQKQIQQVEEVMEMQLRTVRDQLEQTLATLEDKDRLIDMQKQQTRSSEEKREEQISVLHRELEYTRAVLKEKDFLIESQKEVIENFRKQKQVSEEQKEILQHLQADLKEKEQEVVSLRNQCEACKDKEEKHEAEQTNSQAATLTVKGRQEKTWVQEEAIPKLQQQKEETVVQPNGIVQKLEYAEPSVEARDQERESLQEHVQDFQEQEEEGRQAKRLAQDQDKMRQMLQENCLEFHEQTQQMNMFQLQEESMRVALTSSQKQVTLLEEVLRRKDEDMETLLQKLQRQEEELKTWQNLQPRPSEKNEEVRHGGEQEKLLEKAFPERGESKAQSEQNELEKEIRALQKDLQHVHQTLTKKDEEIKYQTDRVKNLEKTRDHLLQRQKELTQQWQAERKASGEELERVTAVLKQREITELKWKEKAQLLSAALTKSKEELAILQKMVAERDTDRFHQQ</sequence>
<evidence type="ECO:0000259" key="3">
    <source>
        <dbReference type="Pfam" id="PF25774"/>
    </source>
</evidence>
<keyword evidence="1" id="KW-0175">Coiled coil</keyword>
<protein>
    <submittedName>
        <fullName evidence="4">CP250 protein</fullName>
    </submittedName>
</protein>
<name>A0A7K7THY8_9TYRA</name>
<evidence type="ECO:0000256" key="2">
    <source>
        <dbReference type="SAM" id="MobiDB-lite"/>
    </source>
</evidence>
<feature type="region of interest" description="Disordered" evidence="2">
    <location>
        <begin position="565"/>
        <end position="587"/>
    </location>
</feature>
<dbReference type="EMBL" id="VZSY01005284">
    <property type="protein sequence ID" value="NXA16513.1"/>
    <property type="molecule type" value="Genomic_DNA"/>
</dbReference>
<feature type="compositionally biased region" description="Basic and acidic residues" evidence="2">
    <location>
        <begin position="574"/>
        <end position="587"/>
    </location>
</feature>
<organism evidence="4 5">
    <name type="scientific">Sapayoa aenigma</name>
    <name type="common">broad-billed sapayoa</name>
    <dbReference type="NCBI Taxonomy" id="239371"/>
    <lineage>
        <taxon>Eukaryota</taxon>
        <taxon>Metazoa</taxon>
        <taxon>Chordata</taxon>
        <taxon>Craniata</taxon>
        <taxon>Vertebrata</taxon>
        <taxon>Euteleostomi</taxon>
        <taxon>Archelosauria</taxon>
        <taxon>Archosauria</taxon>
        <taxon>Dinosauria</taxon>
        <taxon>Saurischia</taxon>
        <taxon>Theropoda</taxon>
        <taxon>Coelurosauria</taxon>
        <taxon>Aves</taxon>
        <taxon>Neognathae</taxon>
        <taxon>Neoaves</taxon>
        <taxon>Telluraves</taxon>
        <taxon>Australaves</taxon>
        <taxon>Passeriformes</taxon>
        <taxon>Tyrannidae</taxon>
        <taxon>Sapayoa</taxon>
    </lineage>
</organism>
<evidence type="ECO:0000313" key="4">
    <source>
        <dbReference type="EMBL" id="NXA16513.1"/>
    </source>
</evidence>
<reference evidence="4 5" key="1">
    <citation type="submission" date="2019-09" db="EMBL/GenBank/DDBJ databases">
        <title>Bird 10,000 Genomes (B10K) Project - Family phase.</title>
        <authorList>
            <person name="Zhang G."/>
        </authorList>
    </citation>
    <scope>NUCLEOTIDE SEQUENCE [LARGE SCALE GENOMIC DNA]</scope>
    <source>
        <strain evidence="4">B10K-DU-030-41</strain>
        <tissue evidence="4">Muscle</tissue>
    </source>
</reference>
<keyword evidence="5" id="KW-1185">Reference proteome</keyword>
<feature type="compositionally biased region" description="Basic and acidic residues" evidence="2">
    <location>
        <begin position="483"/>
        <end position="492"/>
    </location>
</feature>
<evidence type="ECO:0000256" key="1">
    <source>
        <dbReference type="SAM" id="Coils"/>
    </source>
</evidence>
<gene>
    <name evidence="4" type="primary">Cep250</name>
    <name evidence="4" type="ORF">SAPAEN_R14278</name>
</gene>
<comment type="caution">
    <text evidence="4">The sequence shown here is derived from an EMBL/GenBank/DDBJ whole genome shotgun (WGS) entry which is preliminary data.</text>
</comment>
<dbReference type="Proteomes" id="UP000589485">
    <property type="component" value="Unassembled WGS sequence"/>
</dbReference>
<feature type="non-terminal residue" evidence="4">
    <location>
        <position position="727"/>
    </location>
</feature>
<evidence type="ECO:0000313" key="5">
    <source>
        <dbReference type="Proteomes" id="UP000589485"/>
    </source>
</evidence>
<feature type="coiled-coil region" evidence="1">
    <location>
        <begin position="349"/>
        <end position="407"/>
    </location>
</feature>
<feature type="domain" description="CEP250 coiled coil" evidence="3">
    <location>
        <begin position="658"/>
        <end position="727"/>
    </location>
</feature>